<accession>A0ABW3A2Q6</accession>
<sequence length="66" mass="7252">AVATRLPLRLARDGGWRDTFLSLRRHNVTDLFTGRVYSGSELLLQDLLSTYPVALLAPVDLVEAAA</sequence>
<keyword evidence="2" id="KW-1185">Reference proteome</keyword>
<name>A0ABW3A2Q6_9ACTN</name>
<gene>
    <name evidence="1" type="ORF">ACFQZ8_14705</name>
</gene>
<comment type="caution">
    <text evidence="1">The sequence shown here is derived from an EMBL/GenBank/DDBJ whole genome shotgun (WGS) entry which is preliminary data.</text>
</comment>
<dbReference type="Proteomes" id="UP001597053">
    <property type="component" value="Unassembled WGS sequence"/>
</dbReference>
<evidence type="ECO:0000313" key="1">
    <source>
        <dbReference type="EMBL" id="MFD0785153.1"/>
    </source>
</evidence>
<organism evidence="1 2">
    <name type="scientific">Micromonospora azadirachtae</name>
    <dbReference type="NCBI Taxonomy" id="1970735"/>
    <lineage>
        <taxon>Bacteria</taxon>
        <taxon>Bacillati</taxon>
        <taxon>Actinomycetota</taxon>
        <taxon>Actinomycetes</taxon>
        <taxon>Micromonosporales</taxon>
        <taxon>Micromonosporaceae</taxon>
        <taxon>Micromonospora</taxon>
    </lineage>
</organism>
<proteinExistence type="predicted"/>
<reference evidence="2" key="1">
    <citation type="journal article" date="2019" name="Int. J. Syst. Evol. Microbiol.">
        <title>The Global Catalogue of Microorganisms (GCM) 10K type strain sequencing project: providing services to taxonomists for standard genome sequencing and annotation.</title>
        <authorList>
            <consortium name="The Broad Institute Genomics Platform"/>
            <consortium name="The Broad Institute Genome Sequencing Center for Infectious Disease"/>
            <person name="Wu L."/>
            <person name="Ma J."/>
        </authorList>
    </citation>
    <scope>NUCLEOTIDE SEQUENCE [LARGE SCALE GENOMIC DNA]</scope>
    <source>
        <strain evidence="2">JCM 32148</strain>
    </source>
</reference>
<dbReference type="EMBL" id="JBHTHM010000699">
    <property type="protein sequence ID" value="MFD0785153.1"/>
    <property type="molecule type" value="Genomic_DNA"/>
</dbReference>
<evidence type="ECO:0000313" key="2">
    <source>
        <dbReference type="Proteomes" id="UP001597053"/>
    </source>
</evidence>
<feature type="non-terminal residue" evidence="1">
    <location>
        <position position="1"/>
    </location>
</feature>
<protein>
    <submittedName>
        <fullName evidence="1">Uncharacterized protein</fullName>
    </submittedName>
</protein>